<name>A0A645EYI1_9ZZZZ</name>
<evidence type="ECO:0000313" key="2">
    <source>
        <dbReference type="EMBL" id="MPN07105.1"/>
    </source>
</evidence>
<organism evidence="2">
    <name type="scientific">bioreactor metagenome</name>
    <dbReference type="NCBI Taxonomy" id="1076179"/>
    <lineage>
        <taxon>unclassified sequences</taxon>
        <taxon>metagenomes</taxon>
        <taxon>ecological metagenomes</taxon>
    </lineage>
</organism>
<feature type="region of interest" description="Disordered" evidence="1">
    <location>
        <begin position="15"/>
        <end position="34"/>
    </location>
</feature>
<accession>A0A645EYI1</accession>
<gene>
    <name evidence="2" type="ORF">SDC9_154371</name>
</gene>
<dbReference type="EMBL" id="VSSQ01053066">
    <property type="protein sequence ID" value="MPN07105.1"/>
    <property type="molecule type" value="Genomic_DNA"/>
</dbReference>
<evidence type="ECO:0000256" key="1">
    <source>
        <dbReference type="SAM" id="MobiDB-lite"/>
    </source>
</evidence>
<comment type="caution">
    <text evidence="2">The sequence shown here is derived from an EMBL/GenBank/DDBJ whole genome shotgun (WGS) entry which is preliminary data.</text>
</comment>
<protein>
    <submittedName>
        <fullName evidence="2">Uncharacterized protein</fullName>
    </submittedName>
</protein>
<feature type="compositionally biased region" description="Low complexity" evidence="1">
    <location>
        <begin position="19"/>
        <end position="28"/>
    </location>
</feature>
<proteinExistence type="predicted"/>
<reference evidence="2" key="1">
    <citation type="submission" date="2019-08" db="EMBL/GenBank/DDBJ databases">
        <authorList>
            <person name="Kucharzyk K."/>
            <person name="Murdoch R.W."/>
            <person name="Higgins S."/>
            <person name="Loffler F."/>
        </authorList>
    </citation>
    <scope>NUCLEOTIDE SEQUENCE</scope>
</reference>
<sequence length="281" mass="30116">MALSPWQELIFKSSQERLPPQAAAPQSQKAELDQSPSVAMLPGEINLSVPDISIEPSFTCVFMLKVFRTSRVISIYPPDSTGPDVFILLSFSRSGRAIRSPLMNCELTSPGISNSPAVSLPENETLSLPLPSMDIPPLSRASHNGAMGLSASLPRRMNVGSAPSTAATGERNLYVDPLSPQSSTAPLFGEVMGVTEIRPSLKSMLAPSAERHLTVALMSSEITLQQIFVSLSARAAQISCLCAKDFDGIARTVPFIADDRTVTLIALCRPSRRSPLLIQGL</sequence>
<dbReference type="AlphaFoldDB" id="A0A645EYI1"/>